<feature type="disulfide bond" evidence="14">
    <location>
        <begin position="268"/>
        <end position="333"/>
    </location>
</feature>
<evidence type="ECO:0000256" key="5">
    <source>
        <dbReference type="ARBA" id="ARBA00022729"/>
    </source>
</evidence>
<dbReference type="PROSITE" id="PS00435">
    <property type="entry name" value="PEROXIDASE_1"/>
    <property type="match status" value="1"/>
</dbReference>
<dbReference type="Gene3D" id="1.10.420.10">
    <property type="entry name" value="Peroxidase, domain 2"/>
    <property type="match status" value="1"/>
</dbReference>
<dbReference type="CDD" id="cd00692">
    <property type="entry name" value="ligninase"/>
    <property type="match status" value="1"/>
</dbReference>
<dbReference type="InterPro" id="IPR001621">
    <property type="entry name" value="Ligninase"/>
</dbReference>
<dbReference type="Pfam" id="PF00141">
    <property type="entry name" value="peroxidase"/>
    <property type="match status" value="1"/>
</dbReference>
<evidence type="ECO:0000256" key="11">
    <source>
        <dbReference type="PIRSR" id="PIRSR601621-1"/>
    </source>
</evidence>
<keyword evidence="3 12" id="KW-0349">Heme</keyword>
<comment type="similarity">
    <text evidence="1 15">Belongs to the peroxidase family. Ligninase subfamily.</text>
</comment>
<dbReference type="InterPro" id="IPR002016">
    <property type="entry name" value="Haem_peroxidase"/>
</dbReference>
<evidence type="ECO:0000256" key="1">
    <source>
        <dbReference type="ARBA" id="ARBA00006089"/>
    </source>
</evidence>
<comment type="cofactor">
    <cofactor evidence="12">
        <name>heme b</name>
        <dbReference type="ChEBI" id="CHEBI:60344"/>
    </cofactor>
    <text evidence="12">Binds 1 heme b (iron(II)-protoporphyrin IX) group per subunit.</text>
</comment>
<feature type="binding site" evidence="12">
    <location>
        <position position="220"/>
    </location>
    <ligand>
        <name>Ca(2+)</name>
        <dbReference type="ChEBI" id="CHEBI:29108"/>
        <label>2</label>
    </ligand>
</feature>
<dbReference type="AlphaFoldDB" id="A0A1P7XK60"/>
<evidence type="ECO:0000256" key="13">
    <source>
        <dbReference type="PIRSR" id="PIRSR601621-3"/>
    </source>
</evidence>
<dbReference type="InterPro" id="IPR044831">
    <property type="entry name" value="Ccp1-like"/>
</dbReference>
<feature type="domain" description="Plant heme peroxidase family profile" evidence="17">
    <location>
        <begin position="68"/>
        <end position="337"/>
    </location>
</feature>
<evidence type="ECO:0000256" key="6">
    <source>
        <dbReference type="ARBA" id="ARBA00023002"/>
    </source>
</evidence>
<dbReference type="PANTHER" id="PTHR31356">
    <property type="entry name" value="THYLAKOID LUMENAL 29 KDA PROTEIN, CHLOROPLASTIC-RELATED"/>
    <property type="match status" value="1"/>
</dbReference>
<evidence type="ECO:0000313" key="18">
    <source>
        <dbReference type="EMBL" id="AHA85941.1"/>
    </source>
</evidence>
<keyword evidence="5 15" id="KW-0732">Signal</keyword>
<dbReference type="GO" id="GO:0020037">
    <property type="term" value="F:heme binding"/>
    <property type="evidence" value="ECO:0007669"/>
    <property type="project" value="UniProtKB-UniRule"/>
</dbReference>
<dbReference type="InterPro" id="IPR010255">
    <property type="entry name" value="Haem_peroxidase_sf"/>
</dbReference>
<evidence type="ECO:0000256" key="3">
    <source>
        <dbReference type="ARBA" id="ARBA00022617"/>
    </source>
</evidence>
<feature type="site" description="Transition state stabilizer" evidence="13">
    <location>
        <position position="69"/>
    </location>
</feature>
<keyword evidence="9" id="KW-0325">Glycoprotein</keyword>
<dbReference type="InterPro" id="IPR024589">
    <property type="entry name" value="Ligninase_C"/>
</dbReference>
<feature type="binding site" evidence="12">
    <location>
        <position position="196"/>
    </location>
    <ligand>
        <name>Ca(2+)</name>
        <dbReference type="ChEBI" id="CHEBI:29108"/>
        <label>2</label>
    </ligand>
</feature>
<feature type="signal peptide" evidence="15">
    <location>
        <begin position="1"/>
        <end position="20"/>
    </location>
</feature>
<feature type="disulfide bond" evidence="14">
    <location>
        <begin position="40"/>
        <end position="304"/>
    </location>
</feature>
<evidence type="ECO:0000256" key="16">
    <source>
        <dbReference type="SAM" id="MobiDB-lite"/>
    </source>
</evidence>
<dbReference type="GO" id="GO:0000302">
    <property type="term" value="P:response to reactive oxygen species"/>
    <property type="evidence" value="ECO:0007669"/>
    <property type="project" value="TreeGrafter"/>
</dbReference>
<evidence type="ECO:0000256" key="7">
    <source>
        <dbReference type="ARBA" id="ARBA00023004"/>
    </source>
</evidence>
<keyword evidence="6 15" id="KW-0560">Oxidoreductase</keyword>
<dbReference type="InterPro" id="IPR019793">
    <property type="entry name" value="Peroxidases_heam-ligand_BS"/>
</dbReference>
<feature type="chain" id="PRO_5011819983" description="Peroxidase" evidence="15">
    <location>
        <begin position="21"/>
        <end position="357"/>
    </location>
</feature>
<evidence type="ECO:0000256" key="9">
    <source>
        <dbReference type="ARBA" id="ARBA00023180"/>
    </source>
</evidence>
<keyword evidence="12 15" id="KW-0106">Calcium</keyword>
<dbReference type="PROSITE" id="PS50873">
    <property type="entry name" value="PEROXIDASE_4"/>
    <property type="match status" value="1"/>
</dbReference>
<reference evidence="18" key="1">
    <citation type="submission" date="2013-02" db="EMBL/GenBank/DDBJ databases">
        <title>Cloning manganese peroxidase from Rigidoporus vinctus.</title>
        <authorList>
            <person name="Lin C.-T."/>
            <person name="Pan C.-C."/>
            <person name="Pang K.-L."/>
        </authorList>
    </citation>
    <scope>NUCLEOTIDE SEQUENCE</scope>
</reference>
<feature type="binding site" evidence="12">
    <location>
        <position position="215"/>
    </location>
    <ligand>
        <name>Ca(2+)</name>
        <dbReference type="ChEBI" id="CHEBI:29108"/>
        <label>2</label>
    </ligand>
</feature>
<feature type="binding site" description="axial binding residue" evidence="12">
    <location>
        <position position="195"/>
    </location>
    <ligand>
        <name>heme b</name>
        <dbReference type="ChEBI" id="CHEBI:60344"/>
    </ligand>
    <ligandPart>
        <name>Fe</name>
        <dbReference type="ChEBI" id="CHEBI:18248"/>
    </ligandPart>
</feature>
<protein>
    <recommendedName>
        <fullName evidence="15">Peroxidase</fullName>
        <ecNumber evidence="15">1.11.1.-</ecNumber>
    </recommendedName>
</protein>
<keyword evidence="8 14" id="KW-1015">Disulfide bond</keyword>
<feature type="disulfide bond" evidence="14">
    <location>
        <begin position="28"/>
        <end position="41"/>
    </location>
</feature>
<evidence type="ECO:0000256" key="8">
    <source>
        <dbReference type="ARBA" id="ARBA00023157"/>
    </source>
</evidence>
<evidence type="ECO:0000256" key="15">
    <source>
        <dbReference type="RuleBase" id="RU363051"/>
    </source>
</evidence>
<feature type="region of interest" description="Disordered" evidence="16">
    <location>
        <begin position="337"/>
        <end position="357"/>
    </location>
</feature>
<keyword evidence="7 12" id="KW-0408">Iron</keyword>
<dbReference type="Gene3D" id="1.10.520.10">
    <property type="match status" value="1"/>
</dbReference>
<sequence length="357" mass="37442">MAFKALTAFLALAAIQVSNAALTKRVACPDGVNTASNAACCALFALRDDLQQNLFDGGKCGEEVHESLRLTFHDAIGIGSNGGGGADGSIAIFDDIETKYHANAGVDEIINEHKPFIARHNITVGDFIQFAGALGVSNCPGAPRLPVFLGRPNATAPAPDGTVPEPFDSVDKILDRFTDAGGFSTVEVVWLLSSHTIAAADKVDPTVPGSPFDSTPAVFDTQFFVETLLKGTVFPGTGGNQGEVESPLKGEMRLQSDFLLARDSRTACEWQSFVNNQNRMNILFPAAFAKMTVLGHNANDLIDCSEVIPTPPAFTGSATFPAGFTINDVEQACASTPFPSLATDPGPVTSVAPVPPS</sequence>
<proteinExistence type="evidence at transcript level"/>
<dbReference type="PANTHER" id="PTHR31356:SF66">
    <property type="entry name" value="CATALASE-PEROXIDASE"/>
    <property type="match status" value="1"/>
</dbReference>
<evidence type="ECO:0000256" key="12">
    <source>
        <dbReference type="PIRSR" id="PIRSR601621-2"/>
    </source>
</evidence>
<evidence type="ECO:0000256" key="10">
    <source>
        <dbReference type="ARBA" id="ARBA00023185"/>
    </source>
</evidence>
<dbReference type="Pfam" id="PF11895">
    <property type="entry name" value="Peroxidase_ext"/>
    <property type="match status" value="1"/>
</dbReference>
<feature type="binding site" evidence="12">
    <location>
        <position position="74"/>
    </location>
    <ligand>
        <name>Ca(2+)</name>
        <dbReference type="ChEBI" id="CHEBI:29108"/>
        <label>1</label>
    </ligand>
</feature>
<feature type="binding site" evidence="12">
    <location>
        <position position="85"/>
    </location>
    <ligand>
        <name>Ca(2+)</name>
        <dbReference type="ChEBI" id="CHEBI:29108"/>
        <label>1</label>
    </ligand>
</feature>
<dbReference type="EC" id="1.11.1.-" evidence="15"/>
<name>A0A1P7XK60_9APHY</name>
<dbReference type="PROSITE" id="PS00436">
    <property type="entry name" value="PEROXIDASE_2"/>
    <property type="match status" value="1"/>
</dbReference>
<feature type="binding site" evidence="12">
    <location>
        <position position="213"/>
    </location>
    <ligand>
        <name>Ca(2+)</name>
        <dbReference type="ChEBI" id="CHEBI:29108"/>
        <label>2</label>
    </ligand>
</feature>
<dbReference type="GO" id="GO:0046274">
    <property type="term" value="P:lignin catabolic process"/>
    <property type="evidence" value="ECO:0007669"/>
    <property type="project" value="UniProtKB-KW"/>
</dbReference>
<feature type="binding site" evidence="12">
    <location>
        <position position="87"/>
    </location>
    <ligand>
        <name>Ca(2+)</name>
        <dbReference type="ChEBI" id="CHEBI:29108"/>
        <label>1</label>
    </ligand>
</feature>
<feature type="active site" description="Proton acceptor" evidence="11">
    <location>
        <position position="73"/>
    </location>
</feature>
<organism evidence="18">
    <name type="scientific">Lividopora vincta</name>
    <dbReference type="NCBI Taxonomy" id="81054"/>
    <lineage>
        <taxon>Eukaryota</taxon>
        <taxon>Fungi</taxon>
        <taxon>Dikarya</taxon>
        <taxon>Basidiomycota</taxon>
        <taxon>Agaricomycotina</taxon>
        <taxon>Agaricomycetes</taxon>
        <taxon>Polyporales</taxon>
        <taxon>Cerrenaceae</taxon>
        <taxon>Lividopora</taxon>
    </lineage>
</organism>
<accession>A0A1P7XK60</accession>
<dbReference type="GO" id="GO:0046872">
    <property type="term" value="F:metal ion binding"/>
    <property type="evidence" value="ECO:0007669"/>
    <property type="project" value="UniProtKB-UniRule"/>
</dbReference>
<evidence type="ECO:0000256" key="14">
    <source>
        <dbReference type="PIRSR" id="PIRSR601621-4"/>
    </source>
</evidence>
<dbReference type="EMBL" id="KC686613">
    <property type="protein sequence ID" value="AHA85941.1"/>
    <property type="molecule type" value="mRNA"/>
</dbReference>
<feature type="disulfide bond" evidence="14">
    <location>
        <begin position="60"/>
        <end position="139"/>
    </location>
</feature>
<dbReference type="PRINTS" id="PR00462">
    <property type="entry name" value="LIGNINASE"/>
</dbReference>
<dbReference type="PRINTS" id="PR00458">
    <property type="entry name" value="PEROXIDASE"/>
</dbReference>
<comment type="cofactor">
    <cofactor evidence="12 15">
        <name>Ca(2+)</name>
        <dbReference type="ChEBI" id="CHEBI:29108"/>
    </cofactor>
    <text evidence="12 15">Binds 2 calcium ions per subunit.</text>
</comment>
<dbReference type="GO" id="GO:0042744">
    <property type="term" value="P:hydrogen peroxide catabolic process"/>
    <property type="evidence" value="ECO:0007669"/>
    <property type="project" value="TreeGrafter"/>
</dbReference>
<keyword evidence="10" id="KW-0439">Lignin degradation</keyword>
<feature type="binding site" evidence="12">
    <location>
        <position position="89"/>
    </location>
    <ligand>
        <name>Ca(2+)</name>
        <dbReference type="ChEBI" id="CHEBI:29108"/>
        <label>1</label>
    </ligand>
</feature>
<dbReference type="SUPFAM" id="SSF48113">
    <property type="entry name" value="Heme-dependent peroxidases"/>
    <property type="match status" value="1"/>
</dbReference>
<evidence type="ECO:0000256" key="2">
    <source>
        <dbReference type="ARBA" id="ARBA00022559"/>
    </source>
</evidence>
<keyword evidence="4 12" id="KW-0479">Metal-binding</keyword>
<keyword evidence="2 15" id="KW-0575">Peroxidase</keyword>
<evidence type="ECO:0000256" key="4">
    <source>
        <dbReference type="ARBA" id="ARBA00022723"/>
    </source>
</evidence>
<dbReference type="InterPro" id="IPR019794">
    <property type="entry name" value="Peroxidases_AS"/>
</dbReference>
<dbReference type="SMR" id="A0A1P7XK60"/>
<dbReference type="GO" id="GO:0004601">
    <property type="term" value="F:peroxidase activity"/>
    <property type="evidence" value="ECO:0007669"/>
    <property type="project" value="UniProtKB-KW"/>
</dbReference>
<evidence type="ECO:0000259" key="17">
    <source>
        <dbReference type="PROSITE" id="PS50873"/>
    </source>
</evidence>
<dbReference type="GO" id="GO:0034599">
    <property type="term" value="P:cellular response to oxidative stress"/>
    <property type="evidence" value="ECO:0007669"/>
    <property type="project" value="InterPro"/>
</dbReference>